<dbReference type="Pfam" id="PF00172">
    <property type="entry name" value="Zn_clus"/>
    <property type="match status" value="1"/>
</dbReference>
<gene>
    <name evidence="13" type="ORF">CONLIGDRAFT_664885</name>
</gene>
<keyword evidence="7" id="KW-0560">Oxidoreductase</keyword>
<keyword evidence="5 9" id="KW-0863">Zinc-finger</keyword>
<keyword evidence="4" id="KW-0677">Repeat</keyword>
<dbReference type="GO" id="GO:0000785">
    <property type="term" value="C:chromatin"/>
    <property type="evidence" value="ECO:0007669"/>
    <property type="project" value="TreeGrafter"/>
</dbReference>
<evidence type="ECO:0000256" key="4">
    <source>
        <dbReference type="ARBA" id="ARBA00022737"/>
    </source>
</evidence>
<dbReference type="InterPro" id="IPR013149">
    <property type="entry name" value="ADH-like_C"/>
</dbReference>
<dbReference type="SUPFAM" id="SSF50129">
    <property type="entry name" value="GroES-like"/>
    <property type="match status" value="1"/>
</dbReference>
<evidence type="ECO:0000256" key="9">
    <source>
        <dbReference type="PROSITE-ProRule" id="PRU00042"/>
    </source>
</evidence>
<dbReference type="OrthoDB" id="654211at2759"/>
<proteinExistence type="inferred from homology"/>
<evidence type="ECO:0000259" key="11">
    <source>
        <dbReference type="PROSITE" id="PS50048"/>
    </source>
</evidence>
<dbReference type="GO" id="GO:0006351">
    <property type="term" value="P:DNA-templated transcription"/>
    <property type="evidence" value="ECO:0007669"/>
    <property type="project" value="InterPro"/>
</dbReference>
<dbReference type="InterPro" id="IPR036864">
    <property type="entry name" value="Zn2-C6_fun-type_DNA-bd_sf"/>
</dbReference>
<dbReference type="GO" id="GO:0000978">
    <property type="term" value="F:RNA polymerase II cis-regulatory region sequence-specific DNA binding"/>
    <property type="evidence" value="ECO:0007669"/>
    <property type="project" value="InterPro"/>
</dbReference>
<evidence type="ECO:0000256" key="3">
    <source>
        <dbReference type="ARBA" id="ARBA00022723"/>
    </source>
</evidence>
<dbReference type="GO" id="GO:0008270">
    <property type="term" value="F:zinc ion binding"/>
    <property type="evidence" value="ECO:0007669"/>
    <property type="project" value="UniProtKB-KW"/>
</dbReference>
<dbReference type="CDD" id="cd00067">
    <property type="entry name" value="GAL4"/>
    <property type="match status" value="1"/>
</dbReference>
<dbReference type="InterPro" id="IPR013154">
    <property type="entry name" value="ADH-like_N"/>
</dbReference>
<evidence type="ECO:0000259" key="12">
    <source>
        <dbReference type="PROSITE" id="PS50157"/>
    </source>
</evidence>
<dbReference type="GO" id="GO:0000981">
    <property type="term" value="F:DNA-binding transcription factor activity, RNA polymerase II-specific"/>
    <property type="evidence" value="ECO:0007669"/>
    <property type="project" value="InterPro"/>
</dbReference>
<comment type="cofactor">
    <cofactor evidence="1 10">
        <name>Zn(2+)</name>
        <dbReference type="ChEBI" id="CHEBI:29105"/>
    </cofactor>
</comment>
<name>A0A1J7I569_9PEZI</name>
<dbReference type="InterPro" id="IPR011032">
    <property type="entry name" value="GroES-like_sf"/>
</dbReference>
<evidence type="ECO:0000313" key="14">
    <source>
        <dbReference type="Proteomes" id="UP000182658"/>
    </source>
</evidence>
<accession>A0A1J7I569</accession>
<dbReference type="CDD" id="cd12148">
    <property type="entry name" value="fungal_TF_MHR"/>
    <property type="match status" value="1"/>
</dbReference>
<organism evidence="13 14">
    <name type="scientific">Coniochaeta ligniaria NRRL 30616</name>
    <dbReference type="NCBI Taxonomy" id="1408157"/>
    <lineage>
        <taxon>Eukaryota</taxon>
        <taxon>Fungi</taxon>
        <taxon>Dikarya</taxon>
        <taxon>Ascomycota</taxon>
        <taxon>Pezizomycotina</taxon>
        <taxon>Sordariomycetes</taxon>
        <taxon>Sordariomycetidae</taxon>
        <taxon>Coniochaetales</taxon>
        <taxon>Coniochaetaceae</taxon>
        <taxon>Coniochaeta</taxon>
    </lineage>
</organism>
<reference evidence="13 14" key="1">
    <citation type="submission" date="2016-10" db="EMBL/GenBank/DDBJ databases">
        <title>Draft genome sequence of Coniochaeta ligniaria NRRL30616, a lignocellulolytic fungus for bioabatement of inhibitors in plant biomass hydrolysates.</title>
        <authorList>
            <consortium name="DOE Joint Genome Institute"/>
            <person name="Jimenez D.J."/>
            <person name="Hector R.E."/>
            <person name="Riley R."/>
            <person name="Sun H."/>
            <person name="Grigoriev I.V."/>
            <person name="Van Elsas J.D."/>
            <person name="Nichols N.N."/>
        </authorList>
    </citation>
    <scope>NUCLEOTIDE SEQUENCE [LARGE SCALE GENOMIC DNA]</scope>
    <source>
        <strain evidence="13 14">NRRL 30616</strain>
    </source>
</reference>
<protein>
    <recommendedName>
        <fullName evidence="15">Zn(2)-C6 fungal-type domain-containing protein</fullName>
    </recommendedName>
</protein>
<dbReference type="PROSITE" id="PS50157">
    <property type="entry name" value="ZINC_FINGER_C2H2_2"/>
    <property type="match status" value="2"/>
</dbReference>
<dbReference type="SMART" id="SM00829">
    <property type="entry name" value="PKS_ER"/>
    <property type="match status" value="1"/>
</dbReference>
<dbReference type="PROSITE" id="PS00059">
    <property type="entry name" value="ADH_ZINC"/>
    <property type="match status" value="1"/>
</dbReference>
<evidence type="ECO:0008006" key="15">
    <source>
        <dbReference type="Google" id="ProtNLM"/>
    </source>
</evidence>
<dbReference type="FunFam" id="3.40.50.720:FF:000003">
    <property type="entry name" value="S-(hydroxymethyl)glutathione dehydrogenase"/>
    <property type="match status" value="1"/>
</dbReference>
<keyword evidence="8" id="KW-0539">Nucleus</keyword>
<dbReference type="SMART" id="SM00066">
    <property type="entry name" value="GAL4"/>
    <property type="match status" value="1"/>
</dbReference>
<dbReference type="SUPFAM" id="SSF57701">
    <property type="entry name" value="Zn2/Cys6 DNA-binding domain"/>
    <property type="match status" value="1"/>
</dbReference>
<evidence type="ECO:0000256" key="1">
    <source>
        <dbReference type="ARBA" id="ARBA00001947"/>
    </source>
</evidence>
<dbReference type="GO" id="GO:0016491">
    <property type="term" value="F:oxidoreductase activity"/>
    <property type="evidence" value="ECO:0007669"/>
    <property type="project" value="UniProtKB-KW"/>
</dbReference>
<dbReference type="Gene3D" id="3.30.160.60">
    <property type="entry name" value="Classic Zinc Finger"/>
    <property type="match status" value="1"/>
</dbReference>
<dbReference type="EMBL" id="KV875111">
    <property type="protein sequence ID" value="OIW22670.1"/>
    <property type="molecule type" value="Genomic_DNA"/>
</dbReference>
<keyword evidence="14" id="KW-1185">Reference proteome</keyword>
<dbReference type="InterPro" id="IPR002328">
    <property type="entry name" value="ADH_Zn_CS"/>
</dbReference>
<dbReference type="PANTHER" id="PTHR40626">
    <property type="entry name" value="MIP31509P"/>
    <property type="match status" value="1"/>
</dbReference>
<dbReference type="InterPro" id="IPR013087">
    <property type="entry name" value="Znf_C2H2_type"/>
</dbReference>
<dbReference type="Pfam" id="PF08240">
    <property type="entry name" value="ADH_N"/>
    <property type="match status" value="1"/>
</dbReference>
<dbReference type="Gene3D" id="3.40.50.720">
    <property type="entry name" value="NAD(P)-binding Rossmann-like Domain"/>
    <property type="match status" value="1"/>
</dbReference>
<dbReference type="SUPFAM" id="SSF57667">
    <property type="entry name" value="beta-beta-alpha zinc fingers"/>
    <property type="match status" value="1"/>
</dbReference>
<keyword evidence="6 10" id="KW-0862">Zinc</keyword>
<evidence type="ECO:0000256" key="6">
    <source>
        <dbReference type="ARBA" id="ARBA00022833"/>
    </source>
</evidence>
<dbReference type="InterPro" id="IPR007219">
    <property type="entry name" value="XnlR_reg_dom"/>
</dbReference>
<dbReference type="PROSITE" id="PS00028">
    <property type="entry name" value="ZINC_FINGER_C2H2_1"/>
    <property type="match status" value="1"/>
</dbReference>
<evidence type="ECO:0000256" key="10">
    <source>
        <dbReference type="RuleBase" id="RU361277"/>
    </source>
</evidence>
<comment type="subcellular location">
    <subcellularLocation>
        <location evidence="2">Nucleus</location>
    </subcellularLocation>
</comment>
<dbReference type="SMART" id="SM00355">
    <property type="entry name" value="ZnF_C2H2"/>
    <property type="match status" value="2"/>
</dbReference>
<dbReference type="InterPro" id="IPR036236">
    <property type="entry name" value="Znf_C2H2_sf"/>
</dbReference>
<evidence type="ECO:0000313" key="13">
    <source>
        <dbReference type="EMBL" id="OIW22670.1"/>
    </source>
</evidence>
<dbReference type="PROSITE" id="PS50048">
    <property type="entry name" value="ZN2_CY6_FUNGAL_2"/>
    <property type="match status" value="1"/>
</dbReference>
<comment type="similarity">
    <text evidence="10">Belongs to the zinc-containing alcohol dehydrogenase family.</text>
</comment>
<dbReference type="STRING" id="1408157.A0A1J7I569"/>
<dbReference type="InterPro" id="IPR020843">
    <property type="entry name" value="ER"/>
</dbReference>
<dbReference type="GO" id="GO:0005634">
    <property type="term" value="C:nucleus"/>
    <property type="evidence" value="ECO:0007669"/>
    <property type="project" value="UniProtKB-SubCell"/>
</dbReference>
<dbReference type="Proteomes" id="UP000182658">
    <property type="component" value="Unassembled WGS sequence"/>
</dbReference>
<dbReference type="Pfam" id="PF04082">
    <property type="entry name" value="Fungal_trans"/>
    <property type="match status" value="1"/>
</dbReference>
<dbReference type="AlphaFoldDB" id="A0A1J7I569"/>
<evidence type="ECO:0000256" key="2">
    <source>
        <dbReference type="ARBA" id="ARBA00004123"/>
    </source>
</evidence>
<feature type="domain" description="C2H2-type" evidence="12">
    <location>
        <begin position="39"/>
        <end position="66"/>
    </location>
</feature>
<sequence length="1110" mass="122589">MSAEPENEDLHYCPVCLKGYKRKEHLQRHRSSHNADRPYACNACDATFKRTDVMRRHMETCDGRRTHHAVVSRQRRACDRCVRQKKACNASAPCQNCQKRGVSCRYSYLADAARPSKTSPDAADDSSIVSNKSWRADDAADFTFATVSTINTVCDPTTQSVGMQYGDAWNAAVQEAVSDFSFLDSYAAGMISQEWPGFMSPTPTYGNNQPTISRQSYQSDTPYLEYSFHFLADFTSRSGFVESYDCGTLAQRREVVSSFLKSTLQSASSTAMEAPPLEISGSLLDFDGSSNDLTSSSPKFSAFTPGWQSWLENPMVIKLQQIILRIKEVVVIRPRNSTVTVSWSPALERRCLNFFSVARFGKFLELYWSIWHPNVNFLHRPTFDPMNTPTTLLAGMALIGACVSPDSEDNEDARIWFNCVEEMVFTDDNLCSDTILVGVDDHPSTCFVSATRRKLQALQAACIVCLYQNWEGTDSSKRRIRRYRFGTVVSVARDIGISTAKHANYYNIPEHEFNWQEYVAREELIRTFIWIVLIDTAFVIFNNLPHRMVIKEMTMQMASPESCFQASTSESCLEQIRHSMPDSTAICNITLREAIETLCIKTLSPEPQRRMAELGPLNLFAIVSVFHYMIFQYQNLTVVEGQLTPIRNALSNWKNIWIAYCADCPTTALHVDSSNFDATTMWKRIGFSRHCAEYWLLAMLLVARILAALSQQHELGGLGTDDTNSELCHTRLVEPVLDNMSRTTTALVVPQLDGTFEFREIYLADLQPDEVLVEIHASGVCHTDLSCADGTLPCTPNAVLGHEGAGIVIEVGKEVTAVTKGDKVLLSFSHCETCAECQSGHPAYCHTFNDRNFGGRRPDGSSAMLSAKDGNPLYSTFFGQSSFSRQTIVHRSSVVKVPSDTNLELFAPLGCGIQTGAGAVLNSLNVRPGSSLAVFGVGSVGMAAVMAGKIRGAKTIIAIDLHRSRLDLAKSLGATHIVLGSDPDVQSQIRAICPPNGVDFAADCTGVPAVIRAMIDALGSRGRAATVGAPGPGNDVSVDIMEHLTYGKEYVGCAEGDSLPSKFIPYLMEMHASGKLPLEKISSVYDVKDFKQAMDDSKSGKVIKAVLRWT</sequence>
<evidence type="ECO:0000256" key="5">
    <source>
        <dbReference type="ARBA" id="ARBA00022771"/>
    </source>
</evidence>
<dbReference type="InterPro" id="IPR036291">
    <property type="entry name" value="NAD(P)-bd_dom_sf"/>
</dbReference>
<dbReference type="SUPFAM" id="SSF51735">
    <property type="entry name" value="NAD(P)-binding Rossmann-fold domains"/>
    <property type="match status" value="1"/>
</dbReference>
<dbReference type="InParanoid" id="A0A1J7I569"/>
<dbReference type="InterPro" id="IPR051059">
    <property type="entry name" value="VerF-like"/>
</dbReference>
<feature type="domain" description="C2H2-type" evidence="12">
    <location>
        <begin position="11"/>
        <end position="38"/>
    </location>
</feature>
<dbReference type="Gene3D" id="4.10.240.10">
    <property type="entry name" value="Zn(2)-C6 fungal-type DNA-binding domain"/>
    <property type="match status" value="1"/>
</dbReference>
<dbReference type="Pfam" id="PF00107">
    <property type="entry name" value="ADH_zinc_N"/>
    <property type="match status" value="1"/>
</dbReference>
<evidence type="ECO:0000256" key="8">
    <source>
        <dbReference type="ARBA" id="ARBA00023242"/>
    </source>
</evidence>
<dbReference type="CDD" id="cd08278">
    <property type="entry name" value="benzyl_alcohol_DH"/>
    <property type="match status" value="1"/>
</dbReference>
<evidence type="ECO:0000256" key="7">
    <source>
        <dbReference type="ARBA" id="ARBA00023002"/>
    </source>
</evidence>
<dbReference type="Gene3D" id="3.90.180.10">
    <property type="entry name" value="Medium-chain alcohol dehydrogenases, catalytic domain"/>
    <property type="match status" value="1"/>
</dbReference>
<keyword evidence="3 10" id="KW-0479">Metal-binding</keyword>
<feature type="domain" description="Zn(2)-C6 fungal-type" evidence="11">
    <location>
        <begin position="77"/>
        <end position="106"/>
    </location>
</feature>
<dbReference type="PANTHER" id="PTHR40626:SF3">
    <property type="entry name" value="TRANSCRIPTION FACTOR WITH C2H2 AND ZN(2)-CYS(6) DNA BINDING DOMAIN (EUROFUNG)-RELATED"/>
    <property type="match status" value="1"/>
</dbReference>
<dbReference type="InterPro" id="IPR001138">
    <property type="entry name" value="Zn2Cys6_DnaBD"/>
</dbReference>